<feature type="transmembrane region" description="Helical" evidence="6">
    <location>
        <begin position="225"/>
        <end position="242"/>
    </location>
</feature>
<dbReference type="Proteomes" id="UP001233271">
    <property type="component" value="Chromosome 4"/>
</dbReference>
<keyword evidence="9" id="KW-1185">Reference proteome</keyword>
<evidence type="ECO:0000256" key="4">
    <source>
        <dbReference type="ARBA" id="ARBA00023136"/>
    </source>
</evidence>
<evidence type="ECO:0000256" key="5">
    <source>
        <dbReference type="SAM" id="MobiDB-lite"/>
    </source>
</evidence>
<evidence type="ECO:0000313" key="9">
    <source>
        <dbReference type="Proteomes" id="UP001233271"/>
    </source>
</evidence>
<feature type="transmembrane region" description="Helical" evidence="6">
    <location>
        <begin position="51"/>
        <end position="71"/>
    </location>
</feature>
<protein>
    <recommendedName>
        <fullName evidence="10">RTA1-domain-containing protein</fullName>
    </recommendedName>
</protein>
<dbReference type="Pfam" id="PF04479">
    <property type="entry name" value="RTA1"/>
    <property type="match status" value="1"/>
</dbReference>
<evidence type="ECO:0000256" key="1">
    <source>
        <dbReference type="ARBA" id="ARBA00004141"/>
    </source>
</evidence>
<evidence type="ECO:0000313" key="8">
    <source>
        <dbReference type="EMBL" id="BEI91511.1"/>
    </source>
</evidence>
<dbReference type="KEGG" id="ccac:CcaHIS019_0403310"/>
<reference evidence="8" key="1">
    <citation type="journal article" date="2023" name="BMC Genomics">
        <title>Chromosome-level genome assemblies of Cutaneotrichosporon spp. (Trichosporonales, Basidiomycota) reveal imbalanced evolution between nucleotide sequences and chromosome synteny.</title>
        <authorList>
            <person name="Kobayashi Y."/>
            <person name="Kayamori A."/>
            <person name="Aoki K."/>
            <person name="Shiwa Y."/>
            <person name="Matsutani M."/>
            <person name="Fujita N."/>
            <person name="Sugita T."/>
            <person name="Iwasaki W."/>
            <person name="Tanaka N."/>
            <person name="Takashima M."/>
        </authorList>
    </citation>
    <scope>NUCLEOTIDE SEQUENCE</scope>
    <source>
        <strain evidence="8">HIS019</strain>
    </source>
</reference>
<evidence type="ECO:0000256" key="3">
    <source>
        <dbReference type="ARBA" id="ARBA00022989"/>
    </source>
</evidence>
<evidence type="ECO:0000256" key="6">
    <source>
        <dbReference type="SAM" id="Phobius"/>
    </source>
</evidence>
<evidence type="ECO:0000256" key="2">
    <source>
        <dbReference type="ARBA" id="ARBA00022692"/>
    </source>
</evidence>
<keyword evidence="4 6" id="KW-0472">Membrane</keyword>
<feature type="transmembrane region" description="Helical" evidence="6">
    <location>
        <begin position="184"/>
        <end position="205"/>
    </location>
</feature>
<dbReference type="PANTHER" id="PTHR31465">
    <property type="entry name" value="PROTEIN RTA1-RELATED"/>
    <property type="match status" value="1"/>
</dbReference>
<sequence>MPRLAVFAAALALATVAAAKRADNPYCKMDPFINPAKDLCNPLRYIPSLPLNATAVALYAACASVFTFYEFRHRGKYFLCLTIGTWCEAIGLALRIALRKDPHSLGLYIAMYMFVVLSPCAFLAADYILLGRIVKHLKASRYLFLNPDKVSWTFVISDIITFCIQAAGGGMSTSDGMHKIGSNIFLAGLILQLMSFALFSMLYLVFLFRVRKDSKVWNHPGWKPLYSALGVTCIMFLTRSVFRTIELSQGYAGHLTIHEVYWAALDALPLLLGIAVYCYFWPPAILTPESAIVAEPEAGGDETESSSGTPSHITEDKA</sequence>
<dbReference type="EMBL" id="AP028215">
    <property type="protein sequence ID" value="BEI91511.1"/>
    <property type="molecule type" value="Genomic_DNA"/>
</dbReference>
<feature type="transmembrane region" description="Helical" evidence="6">
    <location>
        <begin position="109"/>
        <end position="129"/>
    </location>
</feature>
<feature type="transmembrane region" description="Helical" evidence="6">
    <location>
        <begin position="262"/>
        <end position="280"/>
    </location>
</feature>
<dbReference type="InterPro" id="IPR007568">
    <property type="entry name" value="RTA1"/>
</dbReference>
<keyword evidence="3 6" id="KW-1133">Transmembrane helix</keyword>
<accession>A0AA48L3Y2</accession>
<keyword evidence="7" id="KW-0732">Signal</keyword>
<name>A0AA48L3Y2_9TREE</name>
<proteinExistence type="predicted"/>
<dbReference type="GeneID" id="85495381"/>
<dbReference type="AlphaFoldDB" id="A0AA48L3Y2"/>
<evidence type="ECO:0000256" key="7">
    <source>
        <dbReference type="SAM" id="SignalP"/>
    </source>
</evidence>
<dbReference type="RefSeq" id="XP_060456776.1">
    <property type="nucleotide sequence ID" value="XM_060600154.1"/>
</dbReference>
<comment type="subcellular location">
    <subcellularLocation>
        <location evidence="1">Membrane</location>
        <topology evidence="1">Multi-pass membrane protein</topology>
    </subcellularLocation>
</comment>
<feature type="region of interest" description="Disordered" evidence="5">
    <location>
        <begin position="296"/>
        <end position="318"/>
    </location>
</feature>
<feature type="chain" id="PRO_5041328920" description="RTA1-domain-containing protein" evidence="7">
    <location>
        <begin position="20"/>
        <end position="318"/>
    </location>
</feature>
<organism evidence="8 9">
    <name type="scientific">Cutaneotrichosporon cavernicola</name>
    <dbReference type="NCBI Taxonomy" id="279322"/>
    <lineage>
        <taxon>Eukaryota</taxon>
        <taxon>Fungi</taxon>
        <taxon>Dikarya</taxon>
        <taxon>Basidiomycota</taxon>
        <taxon>Agaricomycotina</taxon>
        <taxon>Tremellomycetes</taxon>
        <taxon>Trichosporonales</taxon>
        <taxon>Trichosporonaceae</taxon>
        <taxon>Cutaneotrichosporon</taxon>
    </lineage>
</organism>
<keyword evidence="2 6" id="KW-0812">Transmembrane</keyword>
<feature type="transmembrane region" description="Helical" evidence="6">
    <location>
        <begin position="78"/>
        <end position="97"/>
    </location>
</feature>
<evidence type="ECO:0008006" key="10">
    <source>
        <dbReference type="Google" id="ProtNLM"/>
    </source>
</evidence>
<dbReference type="PANTHER" id="PTHR31465:SF1">
    <property type="entry name" value="PROTEIN RTA1-RELATED"/>
    <property type="match status" value="1"/>
</dbReference>
<dbReference type="GO" id="GO:0016020">
    <property type="term" value="C:membrane"/>
    <property type="evidence" value="ECO:0007669"/>
    <property type="project" value="UniProtKB-SubCell"/>
</dbReference>
<feature type="signal peptide" evidence="7">
    <location>
        <begin position="1"/>
        <end position="19"/>
    </location>
</feature>
<feature type="transmembrane region" description="Helical" evidence="6">
    <location>
        <begin position="150"/>
        <end position="172"/>
    </location>
</feature>
<gene>
    <name evidence="8" type="ORF">CcaverHIS019_0403310</name>
</gene>